<protein>
    <recommendedName>
        <fullName evidence="6 19">Phosphatidylcholine synthase</fullName>
        <shortName evidence="19">PC synthase</shortName>
        <shortName evidence="19">PCS</shortName>
        <ecNumber evidence="5 19">2.7.8.24</ecNumber>
    </recommendedName>
    <alternativeName>
        <fullName evidence="18 19">CDP-diglyceride-choline O-phosphatidyltransferase</fullName>
    </alternativeName>
</protein>
<keyword evidence="13 19" id="KW-0443">Lipid metabolism</keyword>
<evidence type="ECO:0000256" key="19">
    <source>
        <dbReference type="PIRNR" id="PIRNR000851"/>
    </source>
</evidence>
<dbReference type="GO" id="GO:0008654">
    <property type="term" value="P:phospholipid biosynthetic process"/>
    <property type="evidence" value="ECO:0007669"/>
    <property type="project" value="UniProtKB-KW"/>
</dbReference>
<reference evidence="21" key="2">
    <citation type="submission" date="2020-09" db="EMBL/GenBank/DDBJ databases">
        <authorList>
            <person name="Sun Q."/>
            <person name="Zhou Y."/>
        </authorList>
    </citation>
    <scope>NUCLEOTIDE SEQUENCE</scope>
    <source>
        <strain evidence="21">CGMCC 1.7081</strain>
    </source>
</reference>
<dbReference type="EMBL" id="BNAP01000003">
    <property type="protein sequence ID" value="GHG84293.1"/>
    <property type="molecule type" value="Genomic_DNA"/>
</dbReference>
<dbReference type="AlphaFoldDB" id="A0A8J3H408"/>
<keyword evidence="12 20" id="KW-1133">Transmembrane helix</keyword>
<keyword evidence="9 19" id="KW-0997">Cell inner membrane</keyword>
<evidence type="ECO:0000256" key="8">
    <source>
        <dbReference type="ARBA" id="ARBA00022516"/>
    </source>
</evidence>
<evidence type="ECO:0000256" key="13">
    <source>
        <dbReference type="ARBA" id="ARBA00023098"/>
    </source>
</evidence>
<keyword evidence="16 19" id="KW-0464">Manganese</keyword>
<comment type="caution">
    <text evidence="21">The sequence shown here is derived from an EMBL/GenBank/DDBJ whole genome shotgun (WGS) entry which is preliminary data.</text>
</comment>
<evidence type="ECO:0000256" key="1">
    <source>
        <dbReference type="ARBA" id="ARBA00000958"/>
    </source>
</evidence>
<keyword evidence="22" id="KW-1185">Reference proteome</keyword>
<evidence type="ECO:0000256" key="14">
    <source>
        <dbReference type="ARBA" id="ARBA00023136"/>
    </source>
</evidence>
<reference evidence="21" key="1">
    <citation type="journal article" date="2014" name="Int. J. Syst. Evol. Microbiol.">
        <title>Complete genome sequence of Corynebacterium casei LMG S-19264T (=DSM 44701T), isolated from a smear-ripened cheese.</title>
        <authorList>
            <consortium name="US DOE Joint Genome Institute (JGI-PGF)"/>
            <person name="Walter F."/>
            <person name="Albersmeier A."/>
            <person name="Kalinowski J."/>
            <person name="Ruckert C."/>
        </authorList>
    </citation>
    <scope>NUCLEOTIDE SEQUENCE</scope>
    <source>
        <strain evidence="21">CGMCC 1.7081</strain>
    </source>
</reference>
<dbReference type="Proteomes" id="UP000611500">
    <property type="component" value="Unassembled WGS sequence"/>
</dbReference>
<name>A0A8J3H408_9RHOB</name>
<keyword evidence="10 19" id="KW-0808">Transferase</keyword>
<accession>A0A8J3H408</accession>
<dbReference type="InterPro" id="IPR026027">
    <property type="entry name" value="PcS"/>
</dbReference>
<feature type="transmembrane region" description="Helical" evidence="20">
    <location>
        <begin position="121"/>
        <end position="138"/>
    </location>
</feature>
<evidence type="ECO:0000256" key="16">
    <source>
        <dbReference type="ARBA" id="ARBA00023211"/>
    </source>
</evidence>
<evidence type="ECO:0000256" key="2">
    <source>
        <dbReference type="ARBA" id="ARBA00001936"/>
    </source>
</evidence>
<keyword evidence="8 19" id="KW-0444">Lipid biosynthesis</keyword>
<proteinExistence type="inferred from homology"/>
<comment type="catalytic activity">
    <reaction evidence="1 19">
        <text>a CDP-1,2-diacyl-sn-glycerol + choline = a 1,2-diacyl-sn-glycero-3-phosphocholine + CMP + H(+)</text>
        <dbReference type="Rhea" id="RHEA:14597"/>
        <dbReference type="ChEBI" id="CHEBI:15354"/>
        <dbReference type="ChEBI" id="CHEBI:15378"/>
        <dbReference type="ChEBI" id="CHEBI:57643"/>
        <dbReference type="ChEBI" id="CHEBI:58332"/>
        <dbReference type="ChEBI" id="CHEBI:60377"/>
        <dbReference type="EC" id="2.7.8.24"/>
    </reaction>
</comment>
<dbReference type="GO" id="GO:0005886">
    <property type="term" value="C:plasma membrane"/>
    <property type="evidence" value="ECO:0007669"/>
    <property type="project" value="UniProtKB-SubCell"/>
</dbReference>
<evidence type="ECO:0000256" key="5">
    <source>
        <dbReference type="ARBA" id="ARBA00013195"/>
    </source>
</evidence>
<comment type="cofactor">
    <cofactor evidence="2 19">
        <name>Mn(2+)</name>
        <dbReference type="ChEBI" id="CHEBI:29035"/>
    </cofactor>
</comment>
<evidence type="ECO:0000256" key="9">
    <source>
        <dbReference type="ARBA" id="ARBA00022519"/>
    </source>
</evidence>
<comment type="function">
    <text evidence="19">Condenses choline with CDP-diglyceride to produce phosphatidylcholine and CMP.</text>
</comment>
<comment type="subcellular location">
    <subcellularLocation>
        <location evidence="3 19">Cell inner membrane</location>
        <topology evidence="3 19">Multi-pass membrane protein</topology>
    </subcellularLocation>
</comment>
<feature type="transmembrane region" description="Helical" evidence="20">
    <location>
        <begin position="203"/>
        <end position="221"/>
    </location>
</feature>
<feature type="transmembrane region" description="Helical" evidence="20">
    <location>
        <begin position="93"/>
        <end position="115"/>
    </location>
</feature>
<keyword evidence="15 19" id="KW-0594">Phospholipid biosynthesis</keyword>
<evidence type="ECO:0000256" key="6">
    <source>
        <dbReference type="ARBA" id="ARBA00015623"/>
    </source>
</evidence>
<organism evidence="21 22">
    <name type="scientific">Pseudodonghicola xiamenensis</name>
    <dbReference type="NCBI Taxonomy" id="337702"/>
    <lineage>
        <taxon>Bacteria</taxon>
        <taxon>Pseudomonadati</taxon>
        <taxon>Pseudomonadota</taxon>
        <taxon>Alphaproteobacteria</taxon>
        <taxon>Rhodobacterales</taxon>
        <taxon>Paracoccaceae</taxon>
        <taxon>Pseudodonghicola</taxon>
    </lineage>
</organism>
<evidence type="ECO:0000256" key="10">
    <source>
        <dbReference type="ARBA" id="ARBA00022679"/>
    </source>
</evidence>
<evidence type="ECO:0000256" key="17">
    <source>
        <dbReference type="ARBA" id="ARBA00023264"/>
    </source>
</evidence>
<dbReference type="GO" id="GO:0050520">
    <property type="term" value="F:phosphatidylcholine synthase activity"/>
    <property type="evidence" value="ECO:0007669"/>
    <property type="project" value="UniProtKB-EC"/>
</dbReference>
<dbReference type="InterPro" id="IPR043130">
    <property type="entry name" value="CDP-OH_PTrfase_TM_dom"/>
</dbReference>
<dbReference type="Gene3D" id="1.20.120.1760">
    <property type="match status" value="1"/>
</dbReference>
<dbReference type="PIRSF" id="PIRSF000851">
    <property type="entry name" value="PcS"/>
    <property type="match status" value="1"/>
</dbReference>
<sequence>MPRLPRFSQSQLFALFPDLRHDGVMTPQIRALTVHLFTATGAVFAMLAMLAAVEEKWSLMFLWLVVAFFVDGIDGPMARRYHVKRFAPEFDGVLLDLIIDYLTYVFIPAFALFKSGLMDGWTGWVAIIVITFTSAMYFADTRMKTKDNSFKGFPGCWNMAVLVIFALEPNFWLILAFVAALAVAMFLPLKFVHPVRTERWRAVTLPMALAWTFFAGWAALVDFHPESWAHWGLLLTTVYLLFAGIAQQVIPARHGQTG</sequence>
<feature type="transmembrane region" description="Helical" evidence="20">
    <location>
        <begin position="29"/>
        <end position="51"/>
    </location>
</feature>
<evidence type="ECO:0000313" key="22">
    <source>
        <dbReference type="Proteomes" id="UP000611500"/>
    </source>
</evidence>
<comment type="similarity">
    <text evidence="4 19">Belongs to the CDP-alcohol phosphatidyltransferase class-I family.</text>
</comment>
<evidence type="ECO:0000256" key="7">
    <source>
        <dbReference type="ARBA" id="ARBA00022475"/>
    </source>
</evidence>
<evidence type="ECO:0000256" key="4">
    <source>
        <dbReference type="ARBA" id="ARBA00010441"/>
    </source>
</evidence>
<keyword evidence="11 20" id="KW-0812">Transmembrane</keyword>
<evidence type="ECO:0000256" key="15">
    <source>
        <dbReference type="ARBA" id="ARBA00023209"/>
    </source>
</evidence>
<evidence type="ECO:0000256" key="12">
    <source>
        <dbReference type="ARBA" id="ARBA00022989"/>
    </source>
</evidence>
<keyword evidence="14 19" id="KW-0472">Membrane</keyword>
<evidence type="ECO:0000256" key="18">
    <source>
        <dbReference type="ARBA" id="ARBA00033321"/>
    </source>
</evidence>
<dbReference type="EC" id="2.7.8.24" evidence="5 19"/>
<evidence type="ECO:0000256" key="20">
    <source>
        <dbReference type="SAM" id="Phobius"/>
    </source>
</evidence>
<keyword evidence="7 19" id="KW-1003">Cell membrane</keyword>
<feature type="transmembrane region" description="Helical" evidence="20">
    <location>
        <begin position="227"/>
        <end position="246"/>
    </location>
</feature>
<gene>
    <name evidence="21" type="ORF">GCM10010961_10180</name>
</gene>
<feature type="transmembrane region" description="Helical" evidence="20">
    <location>
        <begin position="57"/>
        <end position="73"/>
    </location>
</feature>
<evidence type="ECO:0000256" key="11">
    <source>
        <dbReference type="ARBA" id="ARBA00022692"/>
    </source>
</evidence>
<evidence type="ECO:0000313" key="21">
    <source>
        <dbReference type="EMBL" id="GHG84293.1"/>
    </source>
</evidence>
<evidence type="ECO:0000256" key="3">
    <source>
        <dbReference type="ARBA" id="ARBA00004429"/>
    </source>
</evidence>
<keyword evidence="17 19" id="KW-1208">Phospholipid metabolism</keyword>